<feature type="region of interest" description="Disordered" evidence="1">
    <location>
        <begin position="22"/>
        <end position="41"/>
    </location>
</feature>
<reference evidence="2 3" key="1">
    <citation type="submission" date="2016-10" db="EMBL/GenBank/DDBJ databases">
        <authorList>
            <person name="de Groot N.N."/>
        </authorList>
    </citation>
    <scope>NUCLEOTIDE SEQUENCE [LARGE SCALE GENOMIC DNA]</scope>
    <source>
        <strain evidence="2 3">JCM 18415</strain>
    </source>
</reference>
<feature type="compositionally biased region" description="Polar residues" evidence="1">
    <location>
        <begin position="22"/>
        <end position="38"/>
    </location>
</feature>
<accession>A0A1I6B5X2</accession>
<evidence type="ECO:0000313" key="2">
    <source>
        <dbReference type="EMBL" id="SFQ76314.1"/>
    </source>
</evidence>
<evidence type="ECO:0000256" key="1">
    <source>
        <dbReference type="SAM" id="MobiDB-lite"/>
    </source>
</evidence>
<dbReference type="EMBL" id="FOYD01000003">
    <property type="protein sequence ID" value="SFQ76314.1"/>
    <property type="molecule type" value="Genomic_DNA"/>
</dbReference>
<proteinExistence type="predicted"/>
<dbReference type="STRING" id="1002526.SAMN05216578_103168"/>
<dbReference type="AlphaFoldDB" id="A0A1I6B5X2"/>
<evidence type="ECO:0000313" key="3">
    <source>
        <dbReference type="Proteomes" id="UP000242815"/>
    </source>
</evidence>
<sequence length="148" mass="16023">MLGFAWLGLTLALALVDTPDSVNSGSDGVRQEAQTQRSATREVEVLEASAAQLASAYDRNTVAADQKYKGKRLKVTGVVDSINTDLFGNPYITMRGGVNQFMEPQFKLSRQYSDYAARLAPGMRVTLICTGRGDVIKTPMSDNCVPAD</sequence>
<dbReference type="Pfam" id="PF12869">
    <property type="entry name" value="tRNA_anti-like"/>
    <property type="match status" value="1"/>
</dbReference>
<protein>
    <submittedName>
        <fullName evidence="2">tRNA_anti-like</fullName>
    </submittedName>
</protein>
<dbReference type="Proteomes" id="UP000242815">
    <property type="component" value="Unassembled WGS sequence"/>
</dbReference>
<dbReference type="InterPro" id="IPR024422">
    <property type="entry name" value="Protein_unknown_function_OB"/>
</dbReference>
<organism evidence="2 3">
    <name type="scientific">Halopseudomonas formosensis</name>
    <dbReference type="NCBI Taxonomy" id="1002526"/>
    <lineage>
        <taxon>Bacteria</taxon>
        <taxon>Pseudomonadati</taxon>
        <taxon>Pseudomonadota</taxon>
        <taxon>Gammaproteobacteria</taxon>
        <taxon>Pseudomonadales</taxon>
        <taxon>Pseudomonadaceae</taxon>
        <taxon>Halopseudomonas</taxon>
    </lineage>
</organism>
<name>A0A1I6B5X2_9GAMM</name>
<gene>
    <name evidence="2" type="ORF">SAMN05216578_103168</name>
</gene>
<dbReference type="OrthoDB" id="6896489at2"/>